<name>A0AAV4SJ25_CAEEX</name>
<accession>A0AAV4SJ25</accession>
<proteinExistence type="predicted"/>
<dbReference type="AlphaFoldDB" id="A0AAV4SJ25"/>
<evidence type="ECO:0000313" key="2">
    <source>
        <dbReference type="Proteomes" id="UP001054945"/>
    </source>
</evidence>
<protein>
    <submittedName>
        <fullName evidence="1">Uncharacterized protein</fullName>
    </submittedName>
</protein>
<comment type="caution">
    <text evidence="1">The sequence shown here is derived from an EMBL/GenBank/DDBJ whole genome shotgun (WGS) entry which is preliminary data.</text>
</comment>
<gene>
    <name evidence="1" type="ORF">CEXT_304231</name>
</gene>
<sequence length="67" mass="7577">MDAFPAFVHKPPYARAKSALNSIKLSCKQTKFPSLSKGHEGRTEIPFKRERLNFAPINQPLGCIYDN</sequence>
<dbReference type="EMBL" id="BPLR01009625">
    <property type="protein sequence ID" value="GIY33329.1"/>
    <property type="molecule type" value="Genomic_DNA"/>
</dbReference>
<dbReference type="Proteomes" id="UP001054945">
    <property type="component" value="Unassembled WGS sequence"/>
</dbReference>
<keyword evidence="2" id="KW-1185">Reference proteome</keyword>
<organism evidence="1 2">
    <name type="scientific">Caerostris extrusa</name>
    <name type="common">Bark spider</name>
    <name type="synonym">Caerostris bankana</name>
    <dbReference type="NCBI Taxonomy" id="172846"/>
    <lineage>
        <taxon>Eukaryota</taxon>
        <taxon>Metazoa</taxon>
        <taxon>Ecdysozoa</taxon>
        <taxon>Arthropoda</taxon>
        <taxon>Chelicerata</taxon>
        <taxon>Arachnida</taxon>
        <taxon>Araneae</taxon>
        <taxon>Araneomorphae</taxon>
        <taxon>Entelegynae</taxon>
        <taxon>Araneoidea</taxon>
        <taxon>Araneidae</taxon>
        <taxon>Caerostris</taxon>
    </lineage>
</organism>
<evidence type="ECO:0000313" key="1">
    <source>
        <dbReference type="EMBL" id="GIY33329.1"/>
    </source>
</evidence>
<reference evidence="1 2" key="1">
    <citation type="submission" date="2021-06" db="EMBL/GenBank/DDBJ databases">
        <title>Caerostris extrusa draft genome.</title>
        <authorList>
            <person name="Kono N."/>
            <person name="Arakawa K."/>
        </authorList>
    </citation>
    <scope>NUCLEOTIDE SEQUENCE [LARGE SCALE GENOMIC DNA]</scope>
</reference>